<dbReference type="EMBL" id="JACGCI010000079">
    <property type="protein sequence ID" value="KAF6747604.1"/>
    <property type="molecule type" value="Genomic_DNA"/>
</dbReference>
<reference evidence="1 2" key="1">
    <citation type="submission" date="2020-07" db="EMBL/GenBank/DDBJ databases">
        <title>Comparative genomics of pyrophilous fungi reveals a link between fire events and developmental genes.</title>
        <authorList>
            <consortium name="DOE Joint Genome Institute"/>
            <person name="Steindorff A.S."/>
            <person name="Carver A."/>
            <person name="Calhoun S."/>
            <person name="Stillman K."/>
            <person name="Liu H."/>
            <person name="Lipzen A."/>
            <person name="Pangilinan J."/>
            <person name="Labutti K."/>
            <person name="Bruns T.D."/>
            <person name="Grigoriev I.V."/>
        </authorList>
    </citation>
    <scope>NUCLEOTIDE SEQUENCE [LARGE SCALE GENOMIC DNA]</scope>
    <source>
        <strain evidence="1 2">CBS 144469</strain>
    </source>
</reference>
<evidence type="ECO:0000313" key="2">
    <source>
        <dbReference type="Proteomes" id="UP000521943"/>
    </source>
</evidence>
<accession>A0A8H6LZC6</accession>
<protein>
    <submittedName>
        <fullName evidence="1">Uncharacterized protein</fullName>
    </submittedName>
</protein>
<keyword evidence="2" id="KW-1185">Reference proteome</keyword>
<sequence>MVIDKAYRLGPRAVSQPTFRTKRSVALGVVCDVEPTRSDSAEGLKVRQAAIDGRESTRESPKFVFVIVVVVEISPLSISPALHRIWGAARDFVGAAYGRGCAPLVERARDRWRRSSTSLTLYNMCTR</sequence>
<evidence type="ECO:0000313" key="1">
    <source>
        <dbReference type="EMBL" id="KAF6747604.1"/>
    </source>
</evidence>
<organism evidence="1 2">
    <name type="scientific">Ephemerocybe angulata</name>
    <dbReference type="NCBI Taxonomy" id="980116"/>
    <lineage>
        <taxon>Eukaryota</taxon>
        <taxon>Fungi</taxon>
        <taxon>Dikarya</taxon>
        <taxon>Basidiomycota</taxon>
        <taxon>Agaricomycotina</taxon>
        <taxon>Agaricomycetes</taxon>
        <taxon>Agaricomycetidae</taxon>
        <taxon>Agaricales</taxon>
        <taxon>Agaricineae</taxon>
        <taxon>Psathyrellaceae</taxon>
        <taxon>Ephemerocybe</taxon>
    </lineage>
</organism>
<dbReference type="Proteomes" id="UP000521943">
    <property type="component" value="Unassembled WGS sequence"/>
</dbReference>
<name>A0A8H6LZC6_9AGAR</name>
<proteinExistence type="predicted"/>
<comment type="caution">
    <text evidence="1">The sequence shown here is derived from an EMBL/GenBank/DDBJ whole genome shotgun (WGS) entry which is preliminary data.</text>
</comment>
<gene>
    <name evidence="1" type="ORF">DFP72DRAFT_854180</name>
</gene>
<dbReference type="AlphaFoldDB" id="A0A8H6LZC6"/>